<gene>
    <name evidence="1" type="ORF">HNR37_001593</name>
</gene>
<sequence length="90" mass="10379">MEYIITYTIPDPMRRWRLIKVLTSFHATVDWDAGVAQCRLDTQQLKQLRSALEFMVEPDQDAIFIQSSDTRRAPILIGAASLSDLNKKRL</sequence>
<evidence type="ECO:0000313" key="2">
    <source>
        <dbReference type="Proteomes" id="UP000528322"/>
    </source>
</evidence>
<name>A0A7W8DH70_9BACT</name>
<dbReference type="EMBL" id="JACHID010000009">
    <property type="protein sequence ID" value="MBB5022261.1"/>
    <property type="molecule type" value="Genomic_DNA"/>
</dbReference>
<dbReference type="Gene3D" id="3.30.70.240">
    <property type="match status" value="1"/>
</dbReference>
<comment type="caution">
    <text evidence="1">The sequence shown here is derived from an EMBL/GenBank/DDBJ whole genome shotgun (WGS) entry which is preliminary data.</text>
</comment>
<dbReference type="Proteomes" id="UP000528322">
    <property type="component" value="Unassembled WGS sequence"/>
</dbReference>
<dbReference type="SUPFAM" id="SSF143430">
    <property type="entry name" value="TTP0101/SSO1404-like"/>
    <property type="match status" value="1"/>
</dbReference>
<reference evidence="1 2" key="1">
    <citation type="submission" date="2020-08" db="EMBL/GenBank/DDBJ databases">
        <title>Genomic Encyclopedia of Type Strains, Phase IV (KMG-IV): sequencing the most valuable type-strain genomes for metagenomic binning, comparative biology and taxonomic classification.</title>
        <authorList>
            <person name="Goeker M."/>
        </authorList>
    </citation>
    <scope>NUCLEOTIDE SEQUENCE [LARGE SCALE GENOMIC DNA]</scope>
    <source>
        <strain evidence="1 2">DSM 22071</strain>
    </source>
</reference>
<organism evidence="1 2">
    <name type="scientific">Desulfurispira natronophila</name>
    <dbReference type="NCBI Taxonomy" id="682562"/>
    <lineage>
        <taxon>Bacteria</taxon>
        <taxon>Pseudomonadati</taxon>
        <taxon>Chrysiogenota</taxon>
        <taxon>Chrysiogenia</taxon>
        <taxon>Chrysiogenales</taxon>
        <taxon>Chrysiogenaceae</taxon>
        <taxon>Desulfurispira</taxon>
    </lineage>
</organism>
<protein>
    <submittedName>
        <fullName evidence="1">CRISPR/Cas system-associated endoribonuclease Cas2</fullName>
    </submittedName>
</protein>
<keyword evidence="2" id="KW-1185">Reference proteome</keyword>
<accession>A0A7W8DH70</accession>
<evidence type="ECO:0000313" key="1">
    <source>
        <dbReference type="EMBL" id="MBB5022261.1"/>
    </source>
</evidence>
<proteinExistence type="predicted"/>
<dbReference type="AlphaFoldDB" id="A0A7W8DH70"/>